<reference evidence="4 5" key="1">
    <citation type="journal article" date="2010" name="J. Bacteriol.">
        <title>Genome sequence of the dioxin-mineralizing bacterium Sphingomonas wittichii RW1.</title>
        <authorList>
            <person name="Miller T.R."/>
            <person name="Delcher A.L."/>
            <person name="Salzberg S.L."/>
            <person name="Saunders E."/>
            <person name="Detter J.C."/>
            <person name="Halden R.U."/>
        </authorList>
    </citation>
    <scope>NUCLEOTIDE SEQUENCE [LARGE SCALE GENOMIC DNA]</scope>
    <source>
        <strain evidence="5">DSM 6014 / CCUG 31198 / JCM 15750 / NBRC 105917 / EY 4224 / RW1</strain>
    </source>
</reference>
<dbReference type="InterPro" id="IPR036188">
    <property type="entry name" value="FAD/NAD-bd_sf"/>
</dbReference>
<dbReference type="GO" id="GO:0004497">
    <property type="term" value="F:monooxygenase activity"/>
    <property type="evidence" value="ECO:0007669"/>
    <property type="project" value="UniProtKB-KW"/>
</dbReference>
<dbReference type="AlphaFoldDB" id="A0A9J9HH19"/>
<dbReference type="PANTHER" id="PTHR13789">
    <property type="entry name" value="MONOOXYGENASE"/>
    <property type="match status" value="1"/>
</dbReference>
<dbReference type="GO" id="GO:0071949">
    <property type="term" value="F:FAD binding"/>
    <property type="evidence" value="ECO:0007669"/>
    <property type="project" value="InterPro"/>
</dbReference>
<proteinExistence type="predicted"/>
<evidence type="ECO:0000256" key="1">
    <source>
        <dbReference type="ARBA" id="ARBA00023002"/>
    </source>
</evidence>
<dbReference type="KEGG" id="swi:Swit_4928"/>
<geneLocation type="plasmid" evidence="4 5">
    <name>pSWIT02</name>
</geneLocation>
<dbReference type="Proteomes" id="UP000001989">
    <property type="component" value="Plasmid pSWIT02"/>
</dbReference>
<keyword evidence="5" id="KW-1185">Reference proteome</keyword>
<dbReference type="PANTHER" id="PTHR13789:SF309">
    <property type="entry name" value="PUTATIVE (AFU_ORTHOLOGUE AFUA_6G14510)-RELATED"/>
    <property type="match status" value="1"/>
</dbReference>
<evidence type="ECO:0000313" key="5">
    <source>
        <dbReference type="Proteomes" id="UP000001989"/>
    </source>
</evidence>
<keyword evidence="4" id="KW-0614">Plasmid</keyword>
<gene>
    <name evidence="4" type="ordered locus">Swit_4928</name>
</gene>
<feature type="domain" description="FAD-binding" evidence="3">
    <location>
        <begin position="24"/>
        <end position="90"/>
    </location>
</feature>
<keyword evidence="1" id="KW-0560">Oxidoreductase</keyword>
<dbReference type="Gene3D" id="3.50.50.60">
    <property type="entry name" value="FAD/NAD(P)-binding domain"/>
    <property type="match status" value="1"/>
</dbReference>
<organism evidence="4 5">
    <name type="scientific">Rhizorhabdus wittichii (strain DSM 6014 / CCUG 31198 / JCM 15750 / NBRC 105917 / EY 4224 / RW1)</name>
    <name type="common">Sphingomonas wittichii</name>
    <dbReference type="NCBI Taxonomy" id="392499"/>
    <lineage>
        <taxon>Bacteria</taxon>
        <taxon>Pseudomonadati</taxon>
        <taxon>Pseudomonadota</taxon>
        <taxon>Alphaproteobacteria</taxon>
        <taxon>Sphingomonadales</taxon>
        <taxon>Sphingomonadaceae</taxon>
        <taxon>Rhizorhabdus</taxon>
    </lineage>
</organism>
<dbReference type="EMBL" id="CP000701">
    <property type="protein sequence ID" value="ABQ71548.1"/>
    <property type="molecule type" value="Genomic_DNA"/>
</dbReference>
<evidence type="ECO:0000256" key="2">
    <source>
        <dbReference type="ARBA" id="ARBA00023033"/>
    </source>
</evidence>
<protein>
    <submittedName>
        <fullName evidence="4">2-polyprenyl-6-methoxyphenol hydroxylase and related FAD-dependent oxidoreductase-like protein</fullName>
    </submittedName>
</protein>
<evidence type="ECO:0000313" key="4">
    <source>
        <dbReference type="EMBL" id="ABQ71548.1"/>
    </source>
</evidence>
<dbReference type="InterPro" id="IPR050493">
    <property type="entry name" value="FAD-dep_Monooxygenase_BioMet"/>
</dbReference>
<name>A0A9J9HH19_RHIWR</name>
<dbReference type="SUPFAM" id="SSF51905">
    <property type="entry name" value="FAD/NAD(P)-binding domain"/>
    <property type="match status" value="1"/>
</dbReference>
<keyword evidence="2" id="KW-0503">Monooxygenase</keyword>
<sequence>MPIDTNLVPGAYVNVRPLEGFEMETPWHRGRVLLIGDAAHPTTPQLASGAGIAVEDALVLAEEFTRGLPVEETLQAYTERREWRCRLVVSSSVKIGQLEQARAPVEEQTAIVEYALARLAEPV</sequence>
<dbReference type="Pfam" id="PF01494">
    <property type="entry name" value="FAD_binding_3"/>
    <property type="match status" value="1"/>
</dbReference>
<dbReference type="InterPro" id="IPR002938">
    <property type="entry name" value="FAD-bd"/>
</dbReference>
<dbReference type="PRINTS" id="PR00420">
    <property type="entry name" value="RNGMNOXGNASE"/>
</dbReference>
<evidence type="ECO:0000259" key="3">
    <source>
        <dbReference type="Pfam" id="PF01494"/>
    </source>
</evidence>
<accession>A0A9J9HH19</accession>